<proteinExistence type="predicted"/>
<accession>A0A8X6L771</accession>
<keyword evidence="2" id="KW-1185">Reference proteome</keyword>
<dbReference type="EMBL" id="BMAO01034617">
    <property type="protein sequence ID" value="GFQ97861.1"/>
    <property type="molecule type" value="Genomic_DNA"/>
</dbReference>
<dbReference type="AlphaFoldDB" id="A0A8X6L771"/>
<name>A0A8X6L771_TRICU</name>
<evidence type="ECO:0000313" key="1">
    <source>
        <dbReference type="EMBL" id="GFQ97861.1"/>
    </source>
</evidence>
<evidence type="ECO:0000313" key="2">
    <source>
        <dbReference type="Proteomes" id="UP000887116"/>
    </source>
</evidence>
<organism evidence="1 2">
    <name type="scientific">Trichonephila clavata</name>
    <name type="common">Joro spider</name>
    <name type="synonym">Nephila clavata</name>
    <dbReference type="NCBI Taxonomy" id="2740835"/>
    <lineage>
        <taxon>Eukaryota</taxon>
        <taxon>Metazoa</taxon>
        <taxon>Ecdysozoa</taxon>
        <taxon>Arthropoda</taxon>
        <taxon>Chelicerata</taxon>
        <taxon>Arachnida</taxon>
        <taxon>Araneae</taxon>
        <taxon>Araneomorphae</taxon>
        <taxon>Entelegynae</taxon>
        <taxon>Araneoidea</taxon>
        <taxon>Nephilidae</taxon>
        <taxon>Trichonephila</taxon>
    </lineage>
</organism>
<comment type="caution">
    <text evidence="1">The sequence shown here is derived from an EMBL/GenBank/DDBJ whole genome shotgun (WGS) entry which is preliminary data.</text>
</comment>
<reference evidence="1" key="1">
    <citation type="submission" date="2020-07" db="EMBL/GenBank/DDBJ databases">
        <title>Multicomponent nature underlies the extraordinary mechanical properties of spider dragline silk.</title>
        <authorList>
            <person name="Kono N."/>
            <person name="Nakamura H."/>
            <person name="Mori M."/>
            <person name="Yoshida Y."/>
            <person name="Ohtoshi R."/>
            <person name="Malay A.D."/>
            <person name="Moran D.A.P."/>
            <person name="Tomita M."/>
            <person name="Numata K."/>
            <person name="Arakawa K."/>
        </authorList>
    </citation>
    <scope>NUCLEOTIDE SEQUENCE</scope>
</reference>
<protein>
    <submittedName>
        <fullName evidence="1">Uncharacterized protein</fullName>
    </submittedName>
</protein>
<sequence length="192" mass="21614">MNSCTYTPCLCVWTLNHINSYKIHIKRPKWYRRFAPEGSTSSFKVHSLLLLKSRDSNGGNQRADTFDACSSLQIICYALLLFSFIHVPFEEYSSNKTFRESNKVFHFGSFVHEGSSQKTLLNTYVSLVRLILEYAAPICAPASFTAIGNVDTVKYRSSKIIIGVVSLTNNVKEETGNPEDQLSTDPGYSCPY</sequence>
<dbReference type="Proteomes" id="UP000887116">
    <property type="component" value="Unassembled WGS sequence"/>
</dbReference>
<gene>
    <name evidence="1" type="ORF">TNCT_475671</name>
</gene>